<dbReference type="InterPro" id="IPR003492">
    <property type="entry name" value="Battenin_disease_Cln3"/>
</dbReference>
<reference evidence="7 8" key="1">
    <citation type="submission" date="2015-09" db="EMBL/GenBank/DDBJ databases">
        <title>Draft genome of the parasitic nematode Teladorsagia circumcincta isolate WARC Sus (inbred).</title>
        <authorList>
            <person name="Mitreva M."/>
        </authorList>
    </citation>
    <scope>NUCLEOTIDE SEQUENCE [LARGE SCALE GENOMIC DNA]</scope>
    <source>
        <strain evidence="7 8">S</strain>
    </source>
</reference>
<evidence type="ECO:0000256" key="3">
    <source>
        <dbReference type="ARBA" id="ARBA00022692"/>
    </source>
</evidence>
<dbReference type="PANTHER" id="PTHR10981">
    <property type="entry name" value="BATTENIN"/>
    <property type="match status" value="1"/>
</dbReference>
<dbReference type="AlphaFoldDB" id="A0A2G9V474"/>
<dbReference type="PANTHER" id="PTHR10981:SF0">
    <property type="entry name" value="BATTENIN"/>
    <property type="match status" value="1"/>
</dbReference>
<dbReference type="OrthoDB" id="5862602at2759"/>
<evidence type="ECO:0000256" key="4">
    <source>
        <dbReference type="ARBA" id="ARBA00022989"/>
    </source>
</evidence>
<sequence>MLSAAKDILESDGAAEKYNGTHACREHIIDRQCQRMSTGAVLLADIIPALLVKVTAPLYIRMVPFGQVISMWSSGTGGAGIVGAMTYAVLTDPLMLHLSPNTALYSMLIVPLIFAYT</sequence>
<dbReference type="GO" id="GO:0012505">
    <property type="term" value="C:endomembrane system"/>
    <property type="evidence" value="ECO:0007669"/>
    <property type="project" value="UniProtKB-SubCell"/>
</dbReference>
<keyword evidence="4 6" id="KW-1133">Transmembrane helix</keyword>
<protein>
    <submittedName>
        <fullName evidence="7">CLN3 protein</fullName>
    </submittedName>
</protein>
<evidence type="ECO:0000313" key="7">
    <source>
        <dbReference type="EMBL" id="PIO77206.1"/>
    </source>
</evidence>
<dbReference type="EMBL" id="KZ345008">
    <property type="protein sequence ID" value="PIO77206.1"/>
    <property type="molecule type" value="Genomic_DNA"/>
</dbReference>
<keyword evidence="3 6" id="KW-0812">Transmembrane</keyword>
<keyword evidence="8" id="KW-1185">Reference proteome</keyword>
<dbReference type="GO" id="GO:0005764">
    <property type="term" value="C:lysosome"/>
    <property type="evidence" value="ECO:0007669"/>
    <property type="project" value="TreeGrafter"/>
</dbReference>
<evidence type="ECO:0000256" key="5">
    <source>
        <dbReference type="ARBA" id="ARBA00023136"/>
    </source>
</evidence>
<accession>A0A2G9V474</accession>
<evidence type="ECO:0000256" key="6">
    <source>
        <dbReference type="SAM" id="Phobius"/>
    </source>
</evidence>
<comment type="subcellular location">
    <subcellularLocation>
        <location evidence="1">Endomembrane system</location>
        <topology evidence="1">Multi-pass membrane protein</topology>
    </subcellularLocation>
</comment>
<keyword evidence="5 6" id="KW-0472">Membrane</keyword>
<evidence type="ECO:0000256" key="2">
    <source>
        <dbReference type="ARBA" id="ARBA00022448"/>
    </source>
</evidence>
<dbReference type="GO" id="GO:0007040">
    <property type="term" value="P:lysosome organization"/>
    <property type="evidence" value="ECO:0007669"/>
    <property type="project" value="TreeGrafter"/>
</dbReference>
<organism evidence="7 8">
    <name type="scientific">Teladorsagia circumcincta</name>
    <name type="common">Brown stomach worm</name>
    <name type="synonym">Ostertagia circumcincta</name>
    <dbReference type="NCBI Taxonomy" id="45464"/>
    <lineage>
        <taxon>Eukaryota</taxon>
        <taxon>Metazoa</taxon>
        <taxon>Ecdysozoa</taxon>
        <taxon>Nematoda</taxon>
        <taxon>Chromadorea</taxon>
        <taxon>Rhabditida</taxon>
        <taxon>Rhabditina</taxon>
        <taxon>Rhabditomorpha</taxon>
        <taxon>Strongyloidea</taxon>
        <taxon>Trichostrongylidae</taxon>
        <taxon>Teladorsagia</taxon>
    </lineage>
</organism>
<gene>
    <name evidence="7" type="ORF">TELCIR_00722</name>
</gene>
<dbReference type="Pfam" id="PF02487">
    <property type="entry name" value="CLN3"/>
    <property type="match status" value="2"/>
</dbReference>
<evidence type="ECO:0000313" key="8">
    <source>
        <dbReference type="Proteomes" id="UP000230423"/>
    </source>
</evidence>
<dbReference type="GO" id="GO:0051453">
    <property type="term" value="P:regulation of intracellular pH"/>
    <property type="evidence" value="ECO:0007669"/>
    <property type="project" value="TreeGrafter"/>
</dbReference>
<keyword evidence="2" id="KW-0813">Transport</keyword>
<feature type="transmembrane region" description="Helical" evidence="6">
    <location>
        <begin position="96"/>
        <end position="116"/>
    </location>
</feature>
<dbReference type="GO" id="GO:0016020">
    <property type="term" value="C:membrane"/>
    <property type="evidence" value="ECO:0007669"/>
    <property type="project" value="InterPro"/>
</dbReference>
<feature type="transmembrane region" description="Helical" evidence="6">
    <location>
        <begin position="72"/>
        <end position="90"/>
    </location>
</feature>
<dbReference type="Proteomes" id="UP000230423">
    <property type="component" value="Unassembled WGS sequence"/>
</dbReference>
<name>A0A2G9V474_TELCI</name>
<evidence type="ECO:0000256" key="1">
    <source>
        <dbReference type="ARBA" id="ARBA00004127"/>
    </source>
</evidence>
<proteinExistence type="predicted"/>